<feature type="non-terminal residue" evidence="2">
    <location>
        <position position="1"/>
    </location>
</feature>
<feature type="region of interest" description="Disordered" evidence="1">
    <location>
        <begin position="29"/>
        <end position="56"/>
    </location>
</feature>
<reference evidence="2 3" key="1">
    <citation type="submission" date="2016-10" db="EMBL/GenBank/DDBJ databases">
        <authorList>
            <person name="de Groot N.N."/>
        </authorList>
    </citation>
    <scope>NUCLEOTIDE SEQUENCE [LARGE SCALE GENOMIC DNA]</scope>
    <source>
        <strain evidence="2 3">DSM 3857</strain>
    </source>
</reference>
<dbReference type="Proteomes" id="UP000198761">
    <property type="component" value="Unassembled WGS sequence"/>
</dbReference>
<feature type="compositionally biased region" description="Low complexity" evidence="1">
    <location>
        <begin position="39"/>
        <end position="49"/>
    </location>
</feature>
<keyword evidence="3" id="KW-1185">Reference proteome</keyword>
<name>A0A1H8P2C7_9RHOB</name>
<dbReference type="OrthoDB" id="7592047at2"/>
<organism evidence="2 3">
    <name type="scientific">Gemmobacter aquatilis</name>
    <dbReference type="NCBI Taxonomy" id="933059"/>
    <lineage>
        <taxon>Bacteria</taxon>
        <taxon>Pseudomonadati</taxon>
        <taxon>Pseudomonadota</taxon>
        <taxon>Alphaproteobacteria</taxon>
        <taxon>Rhodobacterales</taxon>
        <taxon>Paracoccaceae</taxon>
        <taxon>Gemmobacter</taxon>
    </lineage>
</organism>
<dbReference type="AlphaFoldDB" id="A0A1H8P2C7"/>
<evidence type="ECO:0000313" key="2">
    <source>
        <dbReference type="EMBL" id="SEO36116.1"/>
    </source>
</evidence>
<dbReference type="STRING" id="933059.SAMN04488103_12812"/>
<proteinExistence type="predicted"/>
<gene>
    <name evidence="2" type="ORF">SAMN04488103_12812</name>
</gene>
<dbReference type="EMBL" id="FOCE01000028">
    <property type="protein sequence ID" value="SEO36116.1"/>
    <property type="molecule type" value="Genomic_DNA"/>
</dbReference>
<evidence type="ECO:0000256" key="1">
    <source>
        <dbReference type="SAM" id="MobiDB-lite"/>
    </source>
</evidence>
<accession>A0A1H8P2C7</accession>
<sequence length="56" mass="5743">AARATAYSQYRAMGAMAANEVRAGLNLPPLPGGDVLENPFTTTGAAPAPTKEPQDD</sequence>
<evidence type="ECO:0000313" key="3">
    <source>
        <dbReference type="Proteomes" id="UP000198761"/>
    </source>
</evidence>
<protein>
    <submittedName>
        <fullName evidence="2">Uncharacterized protein</fullName>
    </submittedName>
</protein>